<sequence length="229" mass="26086">MADTKIIELTTHTHFPIKLTPHNFPTWRKHVISMLIGLDLDQYVDGPTEPPPKILQDKPNPAYRIWYRQDQILLSALLGSCSETIQPILTSATTSRQAFQRLTETFAGASRSRIISLKARLSKNPQGTRPVAEFLHEMKAITDELALALRPVDDEDLIVHITNQLNDDFKNLAAALKTRDSPISYSELFAQLVDHERWLKETSQTPLISTAQLFWAKIQPWVVSQQRSH</sequence>
<name>A0A5N6N8A0_9ASTR</name>
<evidence type="ECO:0000313" key="2">
    <source>
        <dbReference type="Proteomes" id="UP000326396"/>
    </source>
</evidence>
<dbReference type="OrthoDB" id="1912561at2759"/>
<gene>
    <name evidence="1" type="ORF">E3N88_26321</name>
</gene>
<accession>A0A5N6N8A0</accession>
<evidence type="ECO:0000313" key="1">
    <source>
        <dbReference type="EMBL" id="KAD4386152.1"/>
    </source>
</evidence>
<evidence type="ECO:0008006" key="3">
    <source>
        <dbReference type="Google" id="ProtNLM"/>
    </source>
</evidence>
<dbReference type="EMBL" id="SZYD01000013">
    <property type="protein sequence ID" value="KAD4386152.1"/>
    <property type="molecule type" value="Genomic_DNA"/>
</dbReference>
<dbReference type="Proteomes" id="UP000326396">
    <property type="component" value="Linkage Group LG3"/>
</dbReference>
<organism evidence="1 2">
    <name type="scientific">Mikania micrantha</name>
    <name type="common">bitter vine</name>
    <dbReference type="NCBI Taxonomy" id="192012"/>
    <lineage>
        <taxon>Eukaryota</taxon>
        <taxon>Viridiplantae</taxon>
        <taxon>Streptophyta</taxon>
        <taxon>Embryophyta</taxon>
        <taxon>Tracheophyta</taxon>
        <taxon>Spermatophyta</taxon>
        <taxon>Magnoliopsida</taxon>
        <taxon>eudicotyledons</taxon>
        <taxon>Gunneridae</taxon>
        <taxon>Pentapetalae</taxon>
        <taxon>asterids</taxon>
        <taxon>campanulids</taxon>
        <taxon>Asterales</taxon>
        <taxon>Asteraceae</taxon>
        <taxon>Asteroideae</taxon>
        <taxon>Heliantheae alliance</taxon>
        <taxon>Eupatorieae</taxon>
        <taxon>Mikania</taxon>
    </lineage>
</organism>
<dbReference type="AlphaFoldDB" id="A0A5N6N8A0"/>
<comment type="caution">
    <text evidence="1">The sequence shown here is derived from an EMBL/GenBank/DDBJ whole genome shotgun (WGS) entry which is preliminary data.</text>
</comment>
<dbReference type="PANTHER" id="PTHR47481">
    <property type="match status" value="1"/>
</dbReference>
<keyword evidence="2" id="KW-1185">Reference proteome</keyword>
<protein>
    <recommendedName>
        <fullName evidence="3">Retrotransposon Copia-like N-terminal domain-containing protein</fullName>
    </recommendedName>
</protein>
<dbReference type="Pfam" id="PF14223">
    <property type="entry name" value="Retrotran_gag_2"/>
    <property type="match status" value="1"/>
</dbReference>
<proteinExistence type="predicted"/>
<dbReference type="PANTHER" id="PTHR47481:SF43">
    <property type="entry name" value="RETROTRANSPOSON COPIA-LIKE N-TERMINAL DOMAIN-CONTAINING PROTEIN"/>
    <property type="match status" value="1"/>
</dbReference>
<reference evidence="1 2" key="1">
    <citation type="submission" date="2019-05" db="EMBL/GenBank/DDBJ databases">
        <title>Mikania micrantha, genome provides insights into the molecular mechanism of rapid growth.</title>
        <authorList>
            <person name="Liu B."/>
        </authorList>
    </citation>
    <scope>NUCLEOTIDE SEQUENCE [LARGE SCALE GENOMIC DNA]</scope>
    <source>
        <strain evidence="1">NLD-2019</strain>
        <tissue evidence="1">Leaf</tissue>
    </source>
</reference>